<reference evidence="2 3" key="1">
    <citation type="journal article" date="2018" name="Elife">
        <title>Discovery and characterization of a prevalent human gut bacterial enzyme sufficient for the inactivation of a family of plant toxins.</title>
        <authorList>
            <person name="Koppel N."/>
            <person name="Bisanz J.E."/>
            <person name="Pandelia M.E."/>
            <person name="Turnbaugh P.J."/>
            <person name="Balskus E.P."/>
        </authorList>
    </citation>
    <scope>NUCLEOTIDE SEQUENCE [LARGE SCALE GENOMIC DNA]</scope>
    <source>
        <strain evidence="2 3">OB21 GAM 11</strain>
    </source>
</reference>
<organism evidence="2 3">
    <name type="scientific">Adlercreutzia equolifaciens subsp. celatus</name>
    <dbReference type="NCBI Taxonomy" id="394340"/>
    <lineage>
        <taxon>Bacteria</taxon>
        <taxon>Bacillati</taxon>
        <taxon>Actinomycetota</taxon>
        <taxon>Coriobacteriia</taxon>
        <taxon>Eggerthellales</taxon>
        <taxon>Eggerthellaceae</taxon>
        <taxon>Adlercreutzia</taxon>
    </lineage>
</organism>
<feature type="compositionally biased region" description="Basic and acidic residues" evidence="1">
    <location>
        <begin position="38"/>
        <end position="57"/>
    </location>
</feature>
<evidence type="ECO:0000256" key="1">
    <source>
        <dbReference type="SAM" id="MobiDB-lite"/>
    </source>
</evidence>
<name>A0A369NUX5_9ACTN</name>
<feature type="non-terminal residue" evidence="2">
    <location>
        <position position="71"/>
    </location>
</feature>
<dbReference type="Proteomes" id="UP000253805">
    <property type="component" value="Unassembled WGS sequence"/>
</dbReference>
<sequence length="71" mass="7170">HRPLHPGLPAGADPVGGAVVPAAVAVEREAAPGGGHGAGEHLGHERLGRRGAHREGGDVAVEQVDGRREVH</sequence>
<evidence type="ECO:0000313" key="2">
    <source>
        <dbReference type="EMBL" id="RDC40616.1"/>
    </source>
</evidence>
<proteinExistence type="predicted"/>
<dbReference type="EMBL" id="PPUT01000081">
    <property type="protein sequence ID" value="RDC40616.1"/>
    <property type="molecule type" value="Genomic_DNA"/>
</dbReference>
<comment type="caution">
    <text evidence="2">The sequence shown here is derived from an EMBL/GenBank/DDBJ whole genome shotgun (WGS) entry which is preliminary data.</text>
</comment>
<feature type="non-terminal residue" evidence="2">
    <location>
        <position position="1"/>
    </location>
</feature>
<evidence type="ECO:0000313" key="3">
    <source>
        <dbReference type="Proteomes" id="UP000253805"/>
    </source>
</evidence>
<dbReference type="AlphaFoldDB" id="A0A369NUX5"/>
<feature type="region of interest" description="Disordered" evidence="1">
    <location>
        <begin position="27"/>
        <end position="71"/>
    </location>
</feature>
<gene>
    <name evidence="2" type="ORF">C1850_11500</name>
</gene>
<protein>
    <submittedName>
        <fullName evidence="2">Uncharacterized protein</fullName>
    </submittedName>
</protein>
<accession>A0A369NUX5</accession>